<dbReference type="InterPro" id="IPR051157">
    <property type="entry name" value="PDH/Transketolase"/>
</dbReference>
<proteinExistence type="inferred from homology"/>
<dbReference type="CDD" id="cd07033">
    <property type="entry name" value="TPP_PYR_DXS_TK_like"/>
    <property type="match status" value="1"/>
</dbReference>
<dbReference type="Gene3D" id="3.40.50.970">
    <property type="match status" value="1"/>
</dbReference>
<dbReference type="FunFam" id="3.40.50.970:FF:000129">
    <property type="entry name" value="Transketolase"/>
    <property type="match status" value="1"/>
</dbReference>
<comment type="similarity">
    <text evidence="2">Belongs to the transketolase family.</text>
</comment>
<dbReference type="InterPro" id="IPR009014">
    <property type="entry name" value="Transketo_C/PFOR_II"/>
</dbReference>
<reference evidence="6 7" key="1">
    <citation type="submission" date="2020-02" db="EMBL/GenBank/DDBJ databases">
        <title>Genome assembly of a novel Clostridium senegalense strain.</title>
        <authorList>
            <person name="Gupta T.B."/>
            <person name="Jauregui R."/>
            <person name="Maclean P."/>
            <person name="Nawarathana A."/>
            <person name="Brightwell G."/>
        </authorList>
    </citation>
    <scope>NUCLEOTIDE SEQUENCE [LARGE SCALE GENOMIC DNA]</scope>
    <source>
        <strain evidence="6 7">AGRFS4</strain>
    </source>
</reference>
<dbReference type="InterPro" id="IPR020826">
    <property type="entry name" value="Transketolase_BS"/>
</dbReference>
<evidence type="ECO:0000256" key="2">
    <source>
        <dbReference type="ARBA" id="ARBA00007131"/>
    </source>
</evidence>
<feature type="domain" description="Transketolase-like pyrimidine-binding" evidence="5">
    <location>
        <begin position="17"/>
        <end position="182"/>
    </location>
</feature>
<evidence type="ECO:0000256" key="1">
    <source>
        <dbReference type="ARBA" id="ARBA00001964"/>
    </source>
</evidence>
<dbReference type="InterPro" id="IPR033248">
    <property type="entry name" value="Transketolase_C"/>
</dbReference>
<protein>
    <submittedName>
        <fullName evidence="6">Transketolase family protein</fullName>
    </submittedName>
</protein>
<dbReference type="PANTHER" id="PTHR43825:SF1">
    <property type="entry name" value="TRANSKETOLASE-LIKE PYRIMIDINE-BINDING DOMAIN-CONTAINING PROTEIN"/>
    <property type="match status" value="1"/>
</dbReference>
<sequence>MRFSIKRNRRGSVMSKIATREAYGKTLAKIGLENENIVVLDADLSKSTKTADFKKVCEERFFNMGIAEGNMMSVAAGLASCGKIPFVSTFAMFAAGRGFEQIRNSICYPKLNVKVCATHAGLTVGEDGASHQAIEDIALMRSIPNMVVISPSDAKEAEAAIEAVAKYNGPCYVRLGRSGVPQINTNEDYKFEIGKAIKLREGKEATIVATGIMVDAALEAANILSEEGIKVSVLNIHTIKPIDVEAISNSAKETGVIITAEEHSIIGGLGSAVAEVVTSSYPVPVLRVGVKDTFGESGKPAELLEKYGLTAKEIVKAVKKGLELK</sequence>
<evidence type="ECO:0000256" key="3">
    <source>
        <dbReference type="ARBA" id="ARBA00022679"/>
    </source>
</evidence>
<evidence type="ECO:0000256" key="4">
    <source>
        <dbReference type="ARBA" id="ARBA00023052"/>
    </source>
</evidence>
<dbReference type="InterPro" id="IPR005475">
    <property type="entry name" value="Transketolase-like_Pyr-bd"/>
</dbReference>
<keyword evidence="4" id="KW-0786">Thiamine pyrophosphate</keyword>
<dbReference type="SUPFAM" id="SSF52518">
    <property type="entry name" value="Thiamin diphosphate-binding fold (THDP-binding)"/>
    <property type="match status" value="1"/>
</dbReference>
<keyword evidence="3" id="KW-0808">Transferase</keyword>
<comment type="cofactor">
    <cofactor evidence="1">
        <name>thiamine diphosphate</name>
        <dbReference type="ChEBI" id="CHEBI:58937"/>
    </cofactor>
</comment>
<comment type="caution">
    <text evidence="6">The sequence shown here is derived from an EMBL/GenBank/DDBJ whole genome shotgun (WGS) entry which is preliminary data.</text>
</comment>
<dbReference type="SMART" id="SM00861">
    <property type="entry name" value="Transket_pyr"/>
    <property type="match status" value="1"/>
</dbReference>
<name>A0A6M0H149_9CLOT</name>
<dbReference type="Pfam" id="PF02780">
    <property type="entry name" value="Transketolase_C"/>
    <property type="match status" value="1"/>
</dbReference>
<dbReference type="GO" id="GO:0016740">
    <property type="term" value="F:transferase activity"/>
    <property type="evidence" value="ECO:0007669"/>
    <property type="project" value="UniProtKB-KW"/>
</dbReference>
<dbReference type="Proteomes" id="UP000481872">
    <property type="component" value="Unassembled WGS sequence"/>
</dbReference>
<dbReference type="AlphaFoldDB" id="A0A6M0H149"/>
<dbReference type="PROSITE" id="PS00802">
    <property type="entry name" value="TRANSKETOLASE_2"/>
    <property type="match status" value="1"/>
</dbReference>
<accession>A0A6M0H149</accession>
<dbReference type="Pfam" id="PF02779">
    <property type="entry name" value="Transket_pyr"/>
    <property type="match status" value="1"/>
</dbReference>
<gene>
    <name evidence="6" type="ORF">G3M99_06455</name>
</gene>
<evidence type="ECO:0000313" key="7">
    <source>
        <dbReference type="Proteomes" id="UP000481872"/>
    </source>
</evidence>
<evidence type="ECO:0000259" key="5">
    <source>
        <dbReference type="SMART" id="SM00861"/>
    </source>
</evidence>
<evidence type="ECO:0000313" key="6">
    <source>
        <dbReference type="EMBL" id="NEU04506.1"/>
    </source>
</evidence>
<dbReference type="PANTHER" id="PTHR43825">
    <property type="entry name" value="PYRUVATE DEHYDROGENASE E1 COMPONENT"/>
    <property type="match status" value="1"/>
</dbReference>
<organism evidence="6 7">
    <name type="scientific">Clostridium senegalense</name>
    <dbReference type="NCBI Taxonomy" id="1465809"/>
    <lineage>
        <taxon>Bacteria</taxon>
        <taxon>Bacillati</taxon>
        <taxon>Bacillota</taxon>
        <taxon>Clostridia</taxon>
        <taxon>Eubacteriales</taxon>
        <taxon>Clostridiaceae</taxon>
        <taxon>Clostridium</taxon>
    </lineage>
</organism>
<dbReference type="Gene3D" id="3.40.50.920">
    <property type="match status" value="1"/>
</dbReference>
<keyword evidence="7" id="KW-1185">Reference proteome</keyword>
<dbReference type="EMBL" id="JAAGPU010000009">
    <property type="protein sequence ID" value="NEU04506.1"/>
    <property type="molecule type" value="Genomic_DNA"/>
</dbReference>
<dbReference type="InterPro" id="IPR029061">
    <property type="entry name" value="THDP-binding"/>
</dbReference>
<dbReference type="SUPFAM" id="SSF52922">
    <property type="entry name" value="TK C-terminal domain-like"/>
    <property type="match status" value="1"/>
</dbReference>